<name>A0A9X1I4M2_9FLAO</name>
<dbReference type="Proteomes" id="UP001139199">
    <property type="component" value="Unassembled WGS sequence"/>
</dbReference>
<dbReference type="AlphaFoldDB" id="A0A9X1I4M2"/>
<accession>A0A9X1I4M2</accession>
<dbReference type="EMBL" id="JAJAPW010000081">
    <property type="protein sequence ID" value="MCB4800377.1"/>
    <property type="molecule type" value="Genomic_DNA"/>
</dbReference>
<sequence>ENDFAAMMGNHVILNIPTDTEDVWLECTSQKLPFGFIGDFTDDRDVLVITPNSGKIKHTKKYSVNENIQKIKGRCSITNNGVLNTNVMITSKGIQ</sequence>
<feature type="non-terminal residue" evidence="1">
    <location>
        <position position="95"/>
    </location>
</feature>
<evidence type="ECO:0000313" key="1">
    <source>
        <dbReference type="EMBL" id="MCB4800377.1"/>
    </source>
</evidence>
<keyword evidence="2" id="KW-1185">Reference proteome</keyword>
<protein>
    <submittedName>
        <fullName evidence="1">DUF3857 domain-containing protein</fullName>
    </submittedName>
</protein>
<reference evidence="1" key="1">
    <citation type="submission" date="2021-10" db="EMBL/GenBank/DDBJ databases">
        <title>Tamlana sargassums sp. nov., and Tamlana laminarinivorans sp. nov., two new bacteria isolated from the brown alga.</title>
        <authorList>
            <person name="Li J."/>
        </authorList>
    </citation>
    <scope>NUCLEOTIDE SEQUENCE</scope>
    <source>
        <strain evidence="1">PT2-4</strain>
    </source>
</reference>
<comment type="caution">
    <text evidence="1">The sequence shown here is derived from an EMBL/GenBank/DDBJ whole genome shotgun (WGS) entry which is preliminary data.</text>
</comment>
<organism evidence="1 2">
    <name type="scientific">Neotamlana laminarinivorans</name>
    <dbReference type="NCBI Taxonomy" id="2883124"/>
    <lineage>
        <taxon>Bacteria</taxon>
        <taxon>Pseudomonadati</taxon>
        <taxon>Bacteroidota</taxon>
        <taxon>Flavobacteriia</taxon>
        <taxon>Flavobacteriales</taxon>
        <taxon>Flavobacteriaceae</taxon>
        <taxon>Neotamlana</taxon>
    </lineage>
</organism>
<feature type="non-terminal residue" evidence="1">
    <location>
        <position position="1"/>
    </location>
</feature>
<evidence type="ECO:0000313" key="2">
    <source>
        <dbReference type="Proteomes" id="UP001139199"/>
    </source>
</evidence>
<gene>
    <name evidence="1" type="ORF">LG649_16130</name>
</gene>
<proteinExistence type="predicted"/>